<feature type="transmembrane region" description="Helical" evidence="1">
    <location>
        <begin position="52"/>
        <end position="71"/>
    </location>
</feature>
<gene>
    <name evidence="2" type="ORF">O3M35_009770</name>
</gene>
<dbReference type="Proteomes" id="UP001461498">
    <property type="component" value="Unassembled WGS sequence"/>
</dbReference>
<organism evidence="2 3">
    <name type="scientific">Rhynocoris fuscipes</name>
    <dbReference type="NCBI Taxonomy" id="488301"/>
    <lineage>
        <taxon>Eukaryota</taxon>
        <taxon>Metazoa</taxon>
        <taxon>Ecdysozoa</taxon>
        <taxon>Arthropoda</taxon>
        <taxon>Hexapoda</taxon>
        <taxon>Insecta</taxon>
        <taxon>Pterygota</taxon>
        <taxon>Neoptera</taxon>
        <taxon>Paraneoptera</taxon>
        <taxon>Hemiptera</taxon>
        <taxon>Heteroptera</taxon>
        <taxon>Panheteroptera</taxon>
        <taxon>Cimicomorpha</taxon>
        <taxon>Reduviidae</taxon>
        <taxon>Harpactorinae</taxon>
        <taxon>Harpactorini</taxon>
        <taxon>Rhynocoris</taxon>
    </lineage>
</organism>
<proteinExistence type="predicted"/>
<dbReference type="EMBL" id="JAPXFL010000006">
    <property type="protein sequence ID" value="KAK9505786.1"/>
    <property type="molecule type" value="Genomic_DNA"/>
</dbReference>
<keyword evidence="1" id="KW-0472">Membrane</keyword>
<reference evidence="2 3" key="1">
    <citation type="submission" date="2022-12" db="EMBL/GenBank/DDBJ databases">
        <title>Chromosome-level genome assembly of true bugs.</title>
        <authorList>
            <person name="Ma L."/>
            <person name="Li H."/>
        </authorList>
    </citation>
    <scope>NUCLEOTIDE SEQUENCE [LARGE SCALE GENOMIC DNA]</scope>
    <source>
        <strain evidence="2">Lab_2022b</strain>
    </source>
</reference>
<evidence type="ECO:0000313" key="2">
    <source>
        <dbReference type="EMBL" id="KAK9505786.1"/>
    </source>
</evidence>
<keyword evidence="1" id="KW-1133">Transmembrane helix</keyword>
<protein>
    <submittedName>
        <fullName evidence="2">Uncharacterized protein</fullName>
    </submittedName>
</protein>
<dbReference type="AlphaFoldDB" id="A0AAW1D4X0"/>
<name>A0AAW1D4X0_9HEMI</name>
<sequence length="83" mass="9578">MQLFTFGTTSQCADYIKISSHSDQQCCQQNCSKLRILCTPYLKNGCMEIKNFFFFFFFLMLLNLALISFVCHRLNRGATSLDA</sequence>
<accession>A0AAW1D4X0</accession>
<evidence type="ECO:0000313" key="3">
    <source>
        <dbReference type="Proteomes" id="UP001461498"/>
    </source>
</evidence>
<keyword evidence="1" id="KW-0812">Transmembrane</keyword>
<keyword evidence="3" id="KW-1185">Reference proteome</keyword>
<comment type="caution">
    <text evidence="2">The sequence shown here is derived from an EMBL/GenBank/DDBJ whole genome shotgun (WGS) entry which is preliminary data.</text>
</comment>
<evidence type="ECO:0000256" key="1">
    <source>
        <dbReference type="SAM" id="Phobius"/>
    </source>
</evidence>